<dbReference type="InterPro" id="IPR002563">
    <property type="entry name" value="Flavin_Rdtase-like_dom"/>
</dbReference>
<sequence length="161" mass="17631">MDSQNYRQVLGQFATGVTVIIAEVAGALHGMTANSFTSVSLDPPLVLVAVDHKARMRQGIFRNRPLTISILKDNQKPLSQLFAQPHPSADPFEGLLLQRAKNGIPYLADSLAFLAARITEVYSQGDHDLVICRVEELKVLSHDGPLVFFQGRYYAVNGSAP</sequence>
<keyword evidence="1" id="KW-0560">Oxidoreductase</keyword>
<comment type="caution">
    <text evidence="3">The sequence shown here is derived from an EMBL/GenBank/DDBJ whole genome shotgun (WGS) entry which is preliminary data.</text>
</comment>
<proteinExistence type="predicted"/>
<dbReference type="InterPro" id="IPR050268">
    <property type="entry name" value="NADH-dep_flavin_reductase"/>
</dbReference>
<evidence type="ECO:0000313" key="3">
    <source>
        <dbReference type="EMBL" id="PSR30082.1"/>
    </source>
</evidence>
<dbReference type="SMART" id="SM00903">
    <property type="entry name" value="Flavin_Reduct"/>
    <property type="match status" value="1"/>
</dbReference>
<evidence type="ECO:0000259" key="2">
    <source>
        <dbReference type="SMART" id="SM00903"/>
    </source>
</evidence>
<dbReference type="Proteomes" id="UP000242699">
    <property type="component" value="Unassembled WGS sequence"/>
</dbReference>
<gene>
    <name evidence="3" type="ORF">C7B43_07315</name>
</gene>
<reference evidence="3 4" key="1">
    <citation type="journal article" date="2014" name="BMC Genomics">
        <title>Comparison of environmental and isolate Sulfobacillus genomes reveals diverse carbon, sulfur, nitrogen, and hydrogen metabolisms.</title>
        <authorList>
            <person name="Justice N.B."/>
            <person name="Norman A."/>
            <person name="Brown C.T."/>
            <person name="Singh A."/>
            <person name="Thomas B.C."/>
            <person name="Banfield J.F."/>
        </authorList>
    </citation>
    <scope>NUCLEOTIDE SEQUENCE [LARGE SCALE GENOMIC DNA]</scope>
    <source>
        <strain evidence="3">AMDSBA1</strain>
    </source>
</reference>
<organism evidence="3 4">
    <name type="scientific">Sulfobacillus benefaciens</name>
    <dbReference type="NCBI Taxonomy" id="453960"/>
    <lineage>
        <taxon>Bacteria</taxon>
        <taxon>Bacillati</taxon>
        <taxon>Bacillota</taxon>
        <taxon>Clostridia</taxon>
        <taxon>Eubacteriales</taxon>
        <taxon>Clostridiales Family XVII. Incertae Sedis</taxon>
        <taxon>Sulfobacillus</taxon>
    </lineage>
</organism>
<dbReference type="EMBL" id="PXYT01000013">
    <property type="protein sequence ID" value="PSR30082.1"/>
    <property type="molecule type" value="Genomic_DNA"/>
</dbReference>
<evidence type="ECO:0000256" key="1">
    <source>
        <dbReference type="ARBA" id="ARBA00023002"/>
    </source>
</evidence>
<dbReference type="GO" id="GO:0010181">
    <property type="term" value="F:FMN binding"/>
    <property type="evidence" value="ECO:0007669"/>
    <property type="project" value="InterPro"/>
</dbReference>
<evidence type="ECO:0000313" key="4">
    <source>
        <dbReference type="Proteomes" id="UP000242699"/>
    </source>
</evidence>
<accession>A0A2T2X6F8</accession>
<dbReference type="InterPro" id="IPR012349">
    <property type="entry name" value="Split_barrel_FMN-bd"/>
</dbReference>
<dbReference type="AlphaFoldDB" id="A0A2T2X6F8"/>
<name>A0A2T2X6F8_9FIRM</name>
<dbReference type="PANTHER" id="PTHR30466:SF1">
    <property type="entry name" value="FMN REDUCTASE (NADH) RUTF"/>
    <property type="match status" value="1"/>
</dbReference>
<dbReference type="Gene3D" id="2.30.110.10">
    <property type="entry name" value="Electron Transport, Fmn-binding Protein, Chain A"/>
    <property type="match status" value="1"/>
</dbReference>
<dbReference type="Pfam" id="PF01613">
    <property type="entry name" value="Flavin_Reduct"/>
    <property type="match status" value="1"/>
</dbReference>
<dbReference type="SUPFAM" id="SSF50475">
    <property type="entry name" value="FMN-binding split barrel"/>
    <property type="match status" value="1"/>
</dbReference>
<dbReference type="PANTHER" id="PTHR30466">
    <property type="entry name" value="FLAVIN REDUCTASE"/>
    <property type="match status" value="1"/>
</dbReference>
<dbReference type="GO" id="GO:0006208">
    <property type="term" value="P:pyrimidine nucleobase catabolic process"/>
    <property type="evidence" value="ECO:0007669"/>
    <property type="project" value="TreeGrafter"/>
</dbReference>
<dbReference type="GO" id="GO:0042602">
    <property type="term" value="F:riboflavin reductase (NADPH) activity"/>
    <property type="evidence" value="ECO:0007669"/>
    <property type="project" value="TreeGrafter"/>
</dbReference>
<feature type="domain" description="Flavin reductase like" evidence="2">
    <location>
        <begin position="10"/>
        <end position="155"/>
    </location>
</feature>
<protein>
    <submittedName>
        <fullName evidence="3">Flavin reductase</fullName>
    </submittedName>
</protein>